<dbReference type="PROSITE" id="PS50943">
    <property type="entry name" value="HTH_CROC1"/>
    <property type="match status" value="1"/>
</dbReference>
<dbReference type="Pfam" id="PF01381">
    <property type="entry name" value="HTH_3"/>
    <property type="match status" value="1"/>
</dbReference>
<dbReference type="GO" id="GO:0003677">
    <property type="term" value="F:DNA binding"/>
    <property type="evidence" value="ECO:0007669"/>
    <property type="project" value="UniProtKB-KW"/>
</dbReference>
<dbReference type="InterPro" id="IPR001387">
    <property type="entry name" value="Cro/C1-type_HTH"/>
</dbReference>
<reference evidence="3 4" key="1">
    <citation type="submission" date="2018-05" db="EMBL/GenBank/DDBJ databases">
        <title>Complete genome sequence of Massilia oculi sp. nov. CCUG 43427T (=DSM 26321T), the type strain of M. oculi, and comparison with genome sequences of other Massilia strains.</title>
        <authorList>
            <person name="Zhu B."/>
        </authorList>
    </citation>
    <scope>NUCLEOTIDE SEQUENCE [LARGE SCALE GENOMIC DNA]</scope>
    <source>
        <strain evidence="3 4">CCUG 43427</strain>
    </source>
</reference>
<dbReference type="AlphaFoldDB" id="A0A2S2DK30"/>
<dbReference type="NCBIfam" id="NF041951">
    <property type="entry name" value="phage_RstR"/>
    <property type="match status" value="1"/>
</dbReference>
<dbReference type="InterPro" id="IPR049639">
    <property type="entry name" value="RstR"/>
</dbReference>
<dbReference type="Proteomes" id="UP000245820">
    <property type="component" value="Chromosome"/>
</dbReference>
<name>A0A2S2DK30_9BURK</name>
<protein>
    <submittedName>
        <fullName evidence="3">Transcriptional regulator</fullName>
    </submittedName>
</protein>
<dbReference type="RefSeq" id="WP_109346066.1">
    <property type="nucleotide sequence ID" value="NZ_CP029343.1"/>
</dbReference>
<feature type="domain" description="HTH cro/C1-type" evidence="2">
    <location>
        <begin position="7"/>
        <end position="61"/>
    </location>
</feature>
<evidence type="ECO:0000259" key="2">
    <source>
        <dbReference type="PROSITE" id="PS50943"/>
    </source>
</evidence>
<proteinExistence type="predicted"/>
<dbReference type="PANTHER" id="PTHR46558:SF11">
    <property type="entry name" value="HTH-TYPE TRANSCRIPTIONAL REGULATOR XRE"/>
    <property type="match status" value="1"/>
</dbReference>
<organism evidence="3 4">
    <name type="scientific">Massilia oculi</name>
    <dbReference type="NCBI Taxonomy" id="945844"/>
    <lineage>
        <taxon>Bacteria</taxon>
        <taxon>Pseudomonadati</taxon>
        <taxon>Pseudomonadota</taxon>
        <taxon>Betaproteobacteria</taxon>
        <taxon>Burkholderiales</taxon>
        <taxon>Oxalobacteraceae</taxon>
        <taxon>Telluria group</taxon>
        <taxon>Massilia</taxon>
    </lineage>
</organism>
<evidence type="ECO:0000313" key="3">
    <source>
        <dbReference type="EMBL" id="AWL05735.1"/>
    </source>
</evidence>
<dbReference type="EMBL" id="CP029343">
    <property type="protein sequence ID" value="AWL05735.1"/>
    <property type="molecule type" value="Genomic_DNA"/>
</dbReference>
<dbReference type="CDD" id="cd00093">
    <property type="entry name" value="HTH_XRE"/>
    <property type="match status" value="1"/>
</dbReference>
<sequence length="114" mass="12781">MTLPARLIALRKERGLSQQAMADAMGIHVNSLKKYESGQAQPSLDALRKIAVALHTSTDFLLFDEHQRGPSDDLRLQFEAVSQFPEEERKIVKALLEGMIIKFQTKQMVGNLSS</sequence>
<dbReference type="SMART" id="SM00530">
    <property type="entry name" value="HTH_XRE"/>
    <property type="match status" value="1"/>
</dbReference>
<keyword evidence="1" id="KW-0238">DNA-binding</keyword>
<dbReference type="Gene3D" id="1.10.260.40">
    <property type="entry name" value="lambda repressor-like DNA-binding domains"/>
    <property type="match status" value="1"/>
</dbReference>
<dbReference type="PANTHER" id="PTHR46558">
    <property type="entry name" value="TRACRIPTIONAL REGULATORY PROTEIN-RELATED-RELATED"/>
    <property type="match status" value="1"/>
</dbReference>
<keyword evidence="4" id="KW-1185">Reference proteome</keyword>
<dbReference type="SUPFAM" id="SSF47413">
    <property type="entry name" value="lambda repressor-like DNA-binding domains"/>
    <property type="match status" value="1"/>
</dbReference>
<accession>A0A2S2DK30</accession>
<dbReference type="KEGG" id="mtim:DIR46_15755"/>
<dbReference type="OrthoDB" id="6307340at2"/>
<evidence type="ECO:0000313" key="4">
    <source>
        <dbReference type="Proteomes" id="UP000245820"/>
    </source>
</evidence>
<dbReference type="InterPro" id="IPR010982">
    <property type="entry name" value="Lambda_DNA-bd_dom_sf"/>
</dbReference>
<gene>
    <name evidence="3" type="ORF">DIR46_15755</name>
</gene>
<evidence type="ECO:0000256" key="1">
    <source>
        <dbReference type="ARBA" id="ARBA00023125"/>
    </source>
</evidence>